<evidence type="ECO:0000313" key="1">
    <source>
        <dbReference type="EMBL" id="CAH2215731.1"/>
    </source>
</evidence>
<dbReference type="EMBL" id="CAKXAJ010012564">
    <property type="protein sequence ID" value="CAH2215731.1"/>
    <property type="molecule type" value="Genomic_DNA"/>
</dbReference>
<sequence length="313" mass="36556">MLDYKKSIKDQLGGRNKINNDIMANDYNDELRMNFHPNLRRKLSDLDKNDKGNTDVKKFIQDVDRVDNNPKSSKETNVKVDTSKNLKQYHRNTKEDIIKNEKYVNKNEKLAEFDANTKNGTVDINDLKILDGVKHVNGILRRSGKTAYGDFEDNFNNDIDEEKERCWFLEKFDPRSLIGKVVRRKCGRRSNFDAKFVVVMTNVLNKYVDTEFRFTGEMTEILLENIFGKNTDLRNNIFDVNKLLIYLRKSVDRHKIHSHKYVITLKARQCLTLSIPGCFCRSGYVESSGQCVKPEDCVTDEKYLQYLSRIVIL</sequence>
<evidence type="ECO:0000313" key="2">
    <source>
        <dbReference type="Proteomes" id="UP000838756"/>
    </source>
</evidence>
<accession>A0A8S4QK79</accession>
<comment type="caution">
    <text evidence="1">The sequence shown here is derived from an EMBL/GenBank/DDBJ whole genome shotgun (WGS) entry which is preliminary data.</text>
</comment>
<reference evidence="1" key="1">
    <citation type="submission" date="2022-03" db="EMBL/GenBank/DDBJ databases">
        <authorList>
            <person name="Lindestad O."/>
        </authorList>
    </citation>
    <scope>NUCLEOTIDE SEQUENCE</scope>
</reference>
<protein>
    <submittedName>
        <fullName evidence="1">Jg2480 protein</fullName>
    </submittedName>
</protein>
<gene>
    <name evidence="1" type="primary">jg2480</name>
    <name evidence="1" type="ORF">PAEG_LOCUS3817</name>
</gene>
<dbReference type="Proteomes" id="UP000838756">
    <property type="component" value="Unassembled WGS sequence"/>
</dbReference>
<proteinExistence type="predicted"/>
<dbReference type="Gene3D" id="2.10.25.10">
    <property type="entry name" value="Laminin"/>
    <property type="match status" value="1"/>
</dbReference>
<keyword evidence="2" id="KW-1185">Reference proteome</keyword>
<name>A0A8S4QK79_9NEOP</name>
<dbReference type="AlphaFoldDB" id="A0A8S4QK79"/>
<dbReference type="InterPro" id="IPR036084">
    <property type="entry name" value="Ser_inhib-like_sf"/>
</dbReference>
<dbReference type="SUPFAM" id="SSF57567">
    <property type="entry name" value="Serine protease inhibitors"/>
    <property type="match status" value="1"/>
</dbReference>
<dbReference type="CDD" id="cd19941">
    <property type="entry name" value="TIL"/>
    <property type="match status" value="1"/>
</dbReference>
<organism evidence="1 2">
    <name type="scientific">Pararge aegeria aegeria</name>
    <dbReference type="NCBI Taxonomy" id="348720"/>
    <lineage>
        <taxon>Eukaryota</taxon>
        <taxon>Metazoa</taxon>
        <taxon>Ecdysozoa</taxon>
        <taxon>Arthropoda</taxon>
        <taxon>Hexapoda</taxon>
        <taxon>Insecta</taxon>
        <taxon>Pterygota</taxon>
        <taxon>Neoptera</taxon>
        <taxon>Endopterygota</taxon>
        <taxon>Lepidoptera</taxon>
        <taxon>Glossata</taxon>
        <taxon>Ditrysia</taxon>
        <taxon>Papilionoidea</taxon>
        <taxon>Nymphalidae</taxon>
        <taxon>Satyrinae</taxon>
        <taxon>Satyrini</taxon>
        <taxon>Parargina</taxon>
        <taxon>Pararge</taxon>
    </lineage>
</organism>
<dbReference type="OrthoDB" id="7478544at2759"/>